<accession>A0AAU0F0S9</accession>
<dbReference type="KEGG" id="bpor:BPO_0366"/>
<dbReference type="EMBL" id="CP136426">
    <property type="protein sequence ID" value="WOC51013.1"/>
    <property type="molecule type" value="Genomic_DNA"/>
</dbReference>
<evidence type="ECO:0008006" key="3">
    <source>
        <dbReference type="Google" id="ProtNLM"/>
    </source>
</evidence>
<name>A0AAU0F0S9_9FLAO</name>
<evidence type="ECO:0000313" key="1">
    <source>
        <dbReference type="EMBL" id="WOC51013.1"/>
    </source>
</evidence>
<proteinExistence type="predicted"/>
<protein>
    <recommendedName>
        <fullName evidence="3">Integrase</fullName>
    </recommendedName>
</protein>
<keyword evidence="2" id="KW-1185">Reference proteome</keyword>
<organism evidence="1 2">
    <name type="scientific">Bergeyella porcorum</name>
    <dbReference type="NCBI Taxonomy" id="1735111"/>
    <lineage>
        <taxon>Bacteria</taxon>
        <taxon>Pseudomonadati</taxon>
        <taxon>Bacteroidota</taxon>
        <taxon>Flavobacteriia</taxon>
        <taxon>Flavobacteriales</taxon>
        <taxon>Weeksellaceae</taxon>
        <taxon>Bergeyella</taxon>
    </lineage>
</organism>
<dbReference type="Proteomes" id="UP001432059">
    <property type="component" value="Chromosome"/>
</dbReference>
<sequence>MREEKGNVSEKSKFLSKKEAKFLVEKLKYHTFAPRYIIII</sequence>
<gene>
    <name evidence="1" type="ORF">BPO_0366</name>
</gene>
<dbReference type="AlphaFoldDB" id="A0AAU0F0S9"/>
<reference evidence="1" key="1">
    <citation type="submission" date="2023-10" db="EMBL/GenBank/DDBJ databases">
        <title>Characterization and whole genome sequencing of a novel strain of Bergeyella porcorum QD2021 isolated from pig.</title>
        <authorList>
            <person name="Liu G."/>
            <person name="Chen C."/>
            <person name="Han X."/>
        </authorList>
    </citation>
    <scope>NUCLEOTIDE SEQUENCE</scope>
    <source>
        <strain evidence="1">QD2021</strain>
    </source>
</reference>
<evidence type="ECO:0000313" key="2">
    <source>
        <dbReference type="Proteomes" id="UP001432059"/>
    </source>
</evidence>